<dbReference type="OrthoDB" id="53812at2"/>
<reference evidence="3 4" key="1">
    <citation type="journal article" date="2009" name="Stand. Genomic Sci.">
        <title>Complete genome sequence of Desulfotomaculum acetoxidans type strain (5575).</title>
        <authorList>
            <person name="Spring S."/>
            <person name="Lapidus A."/>
            <person name="Schroder M."/>
            <person name="Gleim D."/>
            <person name="Sims D."/>
            <person name="Meincke L."/>
            <person name="Glavina Del Rio T."/>
            <person name="Tice H."/>
            <person name="Copeland A."/>
            <person name="Cheng J.F."/>
            <person name="Lucas S."/>
            <person name="Chen F."/>
            <person name="Nolan M."/>
            <person name="Bruce D."/>
            <person name="Goodwin L."/>
            <person name="Pitluck S."/>
            <person name="Ivanova N."/>
            <person name="Mavromatis K."/>
            <person name="Mikhailova N."/>
            <person name="Pati A."/>
            <person name="Chen A."/>
            <person name="Palaniappan K."/>
            <person name="Land M."/>
            <person name="Hauser L."/>
            <person name="Chang Y.J."/>
            <person name="Jeffries C.D."/>
            <person name="Chain P."/>
            <person name="Saunders E."/>
            <person name="Brettin T."/>
            <person name="Detter J.C."/>
            <person name="Goker M."/>
            <person name="Bristow J."/>
            <person name="Eisen J.A."/>
            <person name="Markowitz V."/>
            <person name="Hugenholtz P."/>
            <person name="Kyrpides N.C."/>
            <person name="Klenk H.P."/>
            <person name="Han C."/>
        </authorList>
    </citation>
    <scope>NUCLEOTIDE SEQUENCE [LARGE SCALE GENOMIC DNA]</scope>
    <source>
        <strain evidence="4">ATCC 49208 / DSM 771 / VKM B-1644</strain>
    </source>
</reference>
<dbReference type="Proteomes" id="UP000002217">
    <property type="component" value="Chromosome"/>
</dbReference>
<evidence type="ECO:0000313" key="4">
    <source>
        <dbReference type="Proteomes" id="UP000002217"/>
    </source>
</evidence>
<keyword evidence="4" id="KW-1185">Reference proteome</keyword>
<dbReference type="KEGG" id="dae:Dtox_3233"/>
<dbReference type="Gene3D" id="2.30.30.240">
    <property type="entry name" value="PRC-barrel domain"/>
    <property type="match status" value="2"/>
</dbReference>
<dbReference type="AlphaFoldDB" id="C8W4T7"/>
<dbReference type="EMBL" id="CP001720">
    <property type="protein sequence ID" value="ACV63973.1"/>
    <property type="molecule type" value="Genomic_DNA"/>
</dbReference>
<accession>C8W4T7</accession>
<dbReference type="InterPro" id="IPR011033">
    <property type="entry name" value="PRC_barrel-like_sf"/>
</dbReference>
<proteinExistence type="predicted"/>
<evidence type="ECO:0000256" key="1">
    <source>
        <dbReference type="SAM" id="MobiDB-lite"/>
    </source>
</evidence>
<dbReference type="Pfam" id="PF05239">
    <property type="entry name" value="PRC"/>
    <property type="match status" value="1"/>
</dbReference>
<feature type="region of interest" description="Disordered" evidence="1">
    <location>
        <begin position="167"/>
        <end position="189"/>
    </location>
</feature>
<gene>
    <name evidence="3" type="ordered locus">Dtox_3233</name>
</gene>
<dbReference type="RefSeq" id="WP_015758665.1">
    <property type="nucleotide sequence ID" value="NC_013216.1"/>
</dbReference>
<evidence type="ECO:0000313" key="3">
    <source>
        <dbReference type="EMBL" id="ACV63973.1"/>
    </source>
</evidence>
<dbReference type="SUPFAM" id="SSF50346">
    <property type="entry name" value="PRC-barrel domain"/>
    <property type="match status" value="2"/>
</dbReference>
<dbReference type="STRING" id="485916.Dtox_3233"/>
<evidence type="ECO:0000259" key="2">
    <source>
        <dbReference type="Pfam" id="PF05239"/>
    </source>
</evidence>
<name>C8W4T7_DESAS</name>
<dbReference type="HOGENOM" id="CLU_068642_0_0_9"/>
<dbReference type="eggNOG" id="COG3881">
    <property type="taxonomic scope" value="Bacteria"/>
</dbReference>
<organism evidence="3 4">
    <name type="scientific">Desulfofarcimen acetoxidans (strain ATCC 49208 / DSM 771 / KCTC 5769 / VKM B-1644 / 5575)</name>
    <name type="common">Desulfotomaculum acetoxidans</name>
    <dbReference type="NCBI Taxonomy" id="485916"/>
    <lineage>
        <taxon>Bacteria</taxon>
        <taxon>Bacillati</taxon>
        <taxon>Bacillota</taxon>
        <taxon>Clostridia</taxon>
        <taxon>Eubacteriales</taxon>
        <taxon>Peptococcaceae</taxon>
        <taxon>Desulfofarcimen</taxon>
    </lineage>
</organism>
<protein>
    <recommendedName>
        <fullName evidence="2">PRC-barrel domain-containing protein</fullName>
    </recommendedName>
</protein>
<feature type="domain" description="PRC-barrel" evidence="2">
    <location>
        <begin position="5"/>
        <end position="70"/>
    </location>
</feature>
<sequence length="250" mass="27413">MKLKNQIVGLPVLSITEVTTLGKIENLLINPNSGSVDYLIIEPKQWYMERRLISFKDVVSIGQDALTTETGSNLTNVTSVPAAIDLLNKSVEVVGSKVITQKGRISGSIDEISIDEETGKIVACSWIPGNNKKKPGLFPASLVITFGKGMLVVEEDFEAAVVENIEETESETNKADSAEDMDEALSGNKDPLNLFEEKQKQYLIGRTVTANILSDDGEIIAEQDQKITKEILDKAVEADKFVELTLNNRE</sequence>
<dbReference type="InterPro" id="IPR027275">
    <property type="entry name" value="PRC-brl_dom"/>
</dbReference>